<gene>
    <name evidence="2" type="ORF">Anas_11538</name>
</gene>
<feature type="region of interest" description="Disordered" evidence="1">
    <location>
        <begin position="234"/>
        <end position="322"/>
    </location>
</feature>
<protein>
    <recommendedName>
        <fullName evidence="4">RRM domain-containing protein</fullName>
    </recommendedName>
</protein>
<evidence type="ECO:0000313" key="3">
    <source>
        <dbReference type="Proteomes" id="UP000326759"/>
    </source>
</evidence>
<dbReference type="EMBL" id="SEYY01003244">
    <property type="protein sequence ID" value="KAB7504402.1"/>
    <property type="molecule type" value="Genomic_DNA"/>
</dbReference>
<evidence type="ECO:0008006" key="4">
    <source>
        <dbReference type="Google" id="ProtNLM"/>
    </source>
</evidence>
<feature type="compositionally biased region" description="Basic and acidic residues" evidence="1">
    <location>
        <begin position="235"/>
        <end position="257"/>
    </location>
</feature>
<organism evidence="2 3">
    <name type="scientific">Armadillidium nasatum</name>
    <dbReference type="NCBI Taxonomy" id="96803"/>
    <lineage>
        <taxon>Eukaryota</taxon>
        <taxon>Metazoa</taxon>
        <taxon>Ecdysozoa</taxon>
        <taxon>Arthropoda</taxon>
        <taxon>Crustacea</taxon>
        <taxon>Multicrustacea</taxon>
        <taxon>Malacostraca</taxon>
        <taxon>Eumalacostraca</taxon>
        <taxon>Peracarida</taxon>
        <taxon>Isopoda</taxon>
        <taxon>Oniscidea</taxon>
        <taxon>Crinocheta</taxon>
        <taxon>Armadillidiidae</taxon>
        <taxon>Armadillidium</taxon>
    </lineage>
</organism>
<feature type="compositionally biased region" description="Basic and acidic residues" evidence="1">
    <location>
        <begin position="1"/>
        <end position="16"/>
    </location>
</feature>
<feature type="compositionally biased region" description="Acidic residues" evidence="1">
    <location>
        <begin position="262"/>
        <end position="322"/>
    </location>
</feature>
<comment type="caution">
    <text evidence="2">The sequence shown here is derived from an EMBL/GenBank/DDBJ whole genome shotgun (WGS) entry which is preliminary data.</text>
</comment>
<accession>A0A5N5TCZ6</accession>
<dbReference type="Proteomes" id="UP000326759">
    <property type="component" value="Unassembled WGS sequence"/>
</dbReference>
<feature type="region of interest" description="Disordered" evidence="1">
    <location>
        <begin position="1"/>
        <end position="63"/>
    </location>
</feature>
<evidence type="ECO:0000256" key="1">
    <source>
        <dbReference type="SAM" id="MobiDB-lite"/>
    </source>
</evidence>
<dbReference type="OrthoDB" id="10346921at2759"/>
<proteinExistence type="predicted"/>
<reference evidence="2 3" key="1">
    <citation type="journal article" date="2019" name="PLoS Biol.">
        <title>Sex chromosomes control vertical transmission of feminizing Wolbachia symbionts in an isopod.</title>
        <authorList>
            <person name="Becking T."/>
            <person name="Chebbi M.A."/>
            <person name="Giraud I."/>
            <person name="Moumen B."/>
            <person name="Laverre T."/>
            <person name="Caubet Y."/>
            <person name="Peccoud J."/>
            <person name="Gilbert C."/>
            <person name="Cordaux R."/>
        </authorList>
    </citation>
    <scope>NUCLEOTIDE SEQUENCE [LARGE SCALE GENOMIC DNA]</scope>
    <source>
        <strain evidence="2">ANa2</strain>
        <tissue evidence="2">Whole body excluding digestive tract and cuticle</tissue>
    </source>
</reference>
<dbReference type="AlphaFoldDB" id="A0A5N5TCZ6"/>
<evidence type="ECO:0000313" key="2">
    <source>
        <dbReference type="EMBL" id="KAB7504402.1"/>
    </source>
</evidence>
<keyword evidence="3" id="KW-1185">Reference proteome</keyword>
<sequence length="322" mass="37207">MKNSEQKTMKNLDSKSKTVLKKNTANKKSSEMKANLAASPENSPKTNIKRKSNENLSGENKKQKLHTKFSVLSNSQHINEDQVKVTFSFPSERLNINRKEVLQQILEHCDSIENPRNIFCYSEEEESLKKTFDNLKDFKFGNRSLFLRYFHLPSSNSSELVKKVLLLPTKHVSKLNDIKKYYNAVSVEKVVELEGQNLYFLFMSKTEAEAAVKKEGYSLDGFAVTLKDYCENEEETHSEKENKKNQKGNIKNEENKNSNDNSGEEDEEEDIGDDEEDEDEEEDEDDANEEMENDDDDDDGDDDDDDDDDDEEEGEEEEEEEE</sequence>
<name>A0A5N5TCZ6_9CRUS</name>